<organism evidence="2 3">
    <name type="scientific">Teichococcus coralli</name>
    <dbReference type="NCBI Taxonomy" id="2545983"/>
    <lineage>
        <taxon>Bacteria</taxon>
        <taxon>Pseudomonadati</taxon>
        <taxon>Pseudomonadota</taxon>
        <taxon>Alphaproteobacteria</taxon>
        <taxon>Acetobacterales</taxon>
        <taxon>Roseomonadaceae</taxon>
        <taxon>Roseomonas</taxon>
    </lineage>
</organism>
<evidence type="ECO:0000313" key="2">
    <source>
        <dbReference type="EMBL" id="MXP64434.1"/>
    </source>
</evidence>
<feature type="domain" description="Carrier" evidence="1">
    <location>
        <begin position="1"/>
        <end position="79"/>
    </location>
</feature>
<dbReference type="RefSeq" id="WP_160937614.1">
    <property type="nucleotide sequence ID" value="NZ_SNVJ01000011.1"/>
</dbReference>
<dbReference type="Proteomes" id="UP000460715">
    <property type="component" value="Unassembled WGS sequence"/>
</dbReference>
<keyword evidence="3" id="KW-1185">Reference proteome</keyword>
<dbReference type="OrthoDB" id="9811033at2"/>
<accession>A0A845BEE8</accession>
<evidence type="ECO:0000259" key="1">
    <source>
        <dbReference type="PROSITE" id="PS50075"/>
    </source>
</evidence>
<dbReference type="EMBL" id="SNVJ01000011">
    <property type="protein sequence ID" value="MXP64434.1"/>
    <property type="molecule type" value="Genomic_DNA"/>
</dbReference>
<sequence>MTEPEIYAALTEVFQEVFDDDDIALHPDTKADDIPGWDSQAHVNLVVAAEMRFGVRFRTAELESLHDVGDFVKLIGSKLEAVGNG</sequence>
<protein>
    <submittedName>
        <fullName evidence="2">Acyl carrier protein</fullName>
    </submittedName>
</protein>
<dbReference type="InterPro" id="IPR036736">
    <property type="entry name" value="ACP-like_sf"/>
</dbReference>
<dbReference type="Gene3D" id="1.10.1200.10">
    <property type="entry name" value="ACP-like"/>
    <property type="match status" value="1"/>
</dbReference>
<evidence type="ECO:0000313" key="3">
    <source>
        <dbReference type="Proteomes" id="UP000460715"/>
    </source>
</evidence>
<gene>
    <name evidence="2" type="ORF">E0493_13870</name>
</gene>
<dbReference type="InterPro" id="IPR009081">
    <property type="entry name" value="PP-bd_ACP"/>
</dbReference>
<name>A0A845BEE8_9PROT</name>
<reference evidence="2 3" key="1">
    <citation type="submission" date="2019-03" db="EMBL/GenBank/DDBJ databases">
        <title>Roseomonas sp. a novel Roseomonas species isolated from Sea whip Gorgonian.</title>
        <authorList>
            <person name="Li F."/>
            <person name="Pan X."/>
            <person name="Huang S."/>
            <person name="Li Z."/>
            <person name="Meng B."/>
        </authorList>
    </citation>
    <scope>NUCLEOTIDE SEQUENCE [LARGE SCALE GENOMIC DNA]</scope>
    <source>
        <strain evidence="2 3">M0104</strain>
    </source>
</reference>
<dbReference type="AlphaFoldDB" id="A0A845BEE8"/>
<dbReference type="PROSITE" id="PS50075">
    <property type="entry name" value="CARRIER"/>
    <property type="match status" value="1"/>
</dbReference>
<comment type="caution">
    <text evidence="2">The sequence shown here is derived from an EMBL/GenBank/DDBJ whole genome shotgun (WGS) entry which is preliminary data.</text>
</comment>
<dbReference type="SUPFAM" id="SSF47336">
    <property type="entry name" value="ACP-like"/>
    <property type="match status" value="1"/>
</dbReference>
<proteinExistence type="predicted"/>